<evidence type="ECO:0000313" key="2">
    <source>
        <dbReference type="EMBL" id="KAK2868645.1"/>
    </source>
</evidence>
<proteinExistence type="predicted"/>
<organism evidence="2 3">
    <name type="scientific">Tachysurus vachellii</name>
    <name type="common">Darkbarbel catfish</name>
    <name type="synonym">Pelteobagrus vachellii</name>
    <dbReference type="NCBI Taxonomy" id="175792"/>
    <lineage>
        <taxon>Eukaryota</taxon>
        <taxon>Metazoa</taxon>
        <taxon>Chordata</taxon>
        <taxon>Craniata</taxon>
        <taxon>Vertebrata</taxon>
        <taxon>Euteleostomi</taxon>
        <taxon>Actinopterygii</taxon>
        <taxon>Neopterygii</taxon>
        <taxon>Teleostei</taxon>
        <taxon>Ostariophysi</taxon>
        <taxon>Siluriformes</taxon>
        <taxon>Bagridae</taxon>
        <taxon>Tachysurus</taxon>
    </lineage>
</organism>
<sequence>MPNAHLNKETRTFRKAIKASQGENGDTTNGEQRSRASAAMAHFTDCNDEDTPQSQAIRPTSSKIRANKEQCYGESHHGCIPCL</sequence>
<evidence type="ECO:0000313" key="3">
    <source>
        <dbReference type="Proteomes" id="UP001187315"/>
    </source>
</evidence>
<feature type="compositionally biased region" description="Polar residues" evidence="1">
    <location>
        <begin position="21"/>
        <end position="31"/>
    </location>
</feature>
<feature type="compositionally biased region" description="Polar residues" evidence="1">
    <location>
        <begin position="52"/>
        <end position="61"/>
    </location>
</feature>
<protein>
    <submittedName>
        <fullName evidence="2">Uncharacterized protein</fullName>
    </submittedName>
</protein>
<comment type="caution">
    <text evidence="2">The sequence shown here is derived from an EMBL/GenBank/DDBJ whole genome shotgun (WGS) entry which is preliminary data.</text>
</comment>
<reference evidence="2" key="1">
    <citation type="submission" date="2023-08" db="EMBL/GenBank/DDBJ databases">
        <title>Pelteobagrus vachellii genome.</title>
        <authorList>
            <person name="Liu H."/>
        </authorList>
    </citation>
    <scope>NUCLEOTIDE SEQUENCE</scope>
    <source>
        <strain evidence="2">PRFRI_2022a</strain>
        <tissue evidence="2">Muscle</tissue>
    </source>
</reference>
<accession>A0AA88P277</accession>
<keyword evidence="3" id="KW-1185">Reference proteome</keyword>
<feature type="compositionally biased region" description="Basic and acidic residues" evidence="1">
    <location>
        <begin position="1"/>
        <end position="12"/>
    </location>
</feature>
<dbReference type="Proteomes" id="UP001187315">
    <property type="component" value="Unassembled WGS sequence"/>
</dbReference>
<feature type="region of interest" description="Disordered" evidence="1">
    <location>
        <begin position="1"/>
        <end position="61"/>
    </location>
</feature>
<gene>
    <name evidence="2" type="ORF">Q7C36_000516</name>
</gene>
<dbReference type="EMBL" id="JAVHJS010000001">
    <property type="protein sequence ID" value="KAK2868645.1"/>
    <property type="molecule type" value="Genomic_DNA"/>
</dbReference>
<dbReference type="AlphaFoldDB" id="A0AA88P277"/>
<name>A0AA88P277_TACVA</name>
<evidence type="ECO:0000256" key="1">
    <source>
        <dbReference type="SAM" id="MobiDB-lite"/>
    </source>
</evidence>